<dbReference type="OrthoDB" id="2205812at2759"/>
<dbReference type="AlphaFoldDB" id="A0A8H6HGN7"/>
<reference evidence="1 2" key="1">
    <citation type="submission" date="2020-07" db="EMBL/GenBank/DDBJ databases">
        <title>Comparative genomics of pyrophilous fungi reveals a link between fire events and developmental genes.</title>
        <authorList>
            <consortium name="DOE Joint Genome Institute"/>
            <person name="Steindorff A.S."/>
            <person name="Carver A."/>
            <person name="Calhoun S."/>
            <person name="Stillman K."/>
            <person name="Liu H."/>
            <person name="Lipzen A."/>
            <person name="Pangilinan J."/>
            <person name="Labutti K."/>
            <person name="Bruns T.D."/>
            <person name="Grigoriev I.V."/>
        </authorList>
    </citation>
    <scope>NUCLEOTIDE SEQUENCE [LARGE SCALE GENOMIC DNA]</scope>
    <source>
        <strain evidence="1 2">CBS 144469</strain>
    </source>
</reference>
<organism evidence="1 2">
    <name type="scientific">Ephemerocybe angulata</name>
    <dbReference type="NCBI Taxonomy" id="980116"/>
    <lineage>
        <taxon>Eukaryota</taxon>
        <taxon>Fungi</taxon>
        <taxon>Dikarya</taxon>
        <taxon>Basidiomycota</taxon>
        <taxon>Agaricomycotina</taxon>
        <taxon>Agaricomycetes</taxon>
        <taxon>Agaricomycetidae</taxon>
        <taxon>Agaricales</taxon>
        <taxon>Agaricineae</taxon>
        <taxon>Psathyrellaceae</taxon>
        <taxon>Ephemerocybe</taxon>
    </lineage>
</organism>
<accession>A0A8H6HGN7</accession>
<keyword evidence="2" id="KW-1185">Reference proteome</keyword>
<dbReference type="Proteomes" id="UP000521943">
    <property type="component" value="Unassembled WGS sequence"/>
</dbReference>
<comment type="caution">
    <text evidence="1">The sequence shown here is derived from an EMBL/GenBank/DDBJ whole genome shotgun (WGS) entry which is preliminary data.</text>
</comment>
<dbReference type="EMBL" id="JACGCI010000106">
    <property type="protein sequence ID" value="KAF6745426.1"/>
    <property type="molecule type" value="Genomic_DNA"/>
</dbReference>
<protein>
    <submittedName>
        <fullName evidence="1">Uncharacterized protein</fullName>
    </submittedName>
</protein>
<proteinExistence type="predicted"/>
<gene>
    <name evidence="1" type="ORF">DFP72DRAFT_824515</name>
</gene>
<name>A0A8H6HGN7_9AGAR</name>
<feature type="non-terminal residue" evidence="1">
    <location>
        <position position="247"/>
    </location>
</feature>
<evidence type="ECO:0000313" key="2">
    <source>
        <dbReference type="Proteomes" id="UP000521943"/>
    </source>
</evidence>
<sequence>MAKEGQAIRVLGAWVGNRVNELDIWTPTLEVLENKVNFWLKSNPSLEGRSYISKMEPGGRTQYKTMVQGMSQKTEKDIQKIIKRIMWDDQTPKVNHETTILPYELGGKKTLDLPTRNKSIYMKRLQKYIRTGPNRPLWAYPADKLIANDIPKSYNVTDLDTATNTLLQTWSTRKLGSASTLPLSLFKMLEVGRVFNVTFAPPIVPNKIKDTLPLWFHPGRKPGAYAMNNGDLAECLRDVHRVLTVGD</sequence>
<evidence type="ECO:0000313" key="1">
    <source>
        <dbReference type="EMBL" id="KAF6745426.1"/>
    </source>
</evidence>